<feature type="compositionally biased region" description="Basic and acidic residues" evidence="1">
    <location>
        <begin position="45"/>
        <end position="54"/>
    </location>
</feature>
<evidence type="ECO:0000313" key="2">
    <source>
        <dbReference type="EMBL" id="KAJ6229751.1"/>
    </source>
</evidence>
<organism evidence="2 3">
    <name type="scientific">Anaeramoeba flamelloides</name>
    <dbReference type="NCBI Taxonomy" id="1746091"/>
    <lineage>
        <taxon>Eukaryota</taxon>
        <taxon>Metamonada</taxon>
        <taxon>Anaeramoebidae</taxon>
        <taxon>Anaeramoeba</taxon>
    </lineage>
</organism>
<protein>
    <submittedName>
        <fullName evidence="2">Uncharacterized protein</fullName>
    </submittedName>
</protein>
<dbReference type="Proteomes" id="UP001150062">
    <property type="component" value="Unassembled WGS sequence"/>
</dbReference>
<feature type="compositionally biased region" description="Basic residues" evidence="1">
    <location>
        <begin position="1"/>
        <end position="23"/>
    </location>
</feature>
<comment type="caution">
    <text evidence="2">The sequence shown here is derived from an EMBL/GenBank/DDBJ whole genome shotgun (WGS) entry which is preliminary data.</text>
</comment>
<accession>A0ABQ8XAN7</accession>
<name>A0ABQ8XAN7_9EUKA</name>
<evidence type="ECO:0000256" key="1">
    <source>
        <dbReference type="SAM" id="MobiDB-lite"/>
    </source>
</evidence>
<evidence type="ECO:0000313" key="3">
    <source>
        <dbReference type="Proteomes" id="UP001150062"/>
    </source>
</evidence>
<keyword evidence="3" id="KW-1185">Reference proteome</keyword>
<proteinExistence type="predicted"/>
<feature type="region of interest" description="Disordered" evidence="1">
    <location>
        <begin position="1"/>
        <end position="68"/>
    </location>
</feature>
<reference evidence="2" key="1">
    <citation type="submission" date="2022-08" db="EMBL/GenBank/DDBJ databases">
        <title>Novel sulfate-reducing endosymbionts in the free-living metamonad Anaeramoeba.</title>
        <authorList>
            <person name="Jerlstrom-Hultqvist J."/>
            <person name="Cepicka I."/>
            <person name="Gallot-Lavallee L."/>
            <person name="Salas-Leiva D."/>
            <person name="Curtis B.A."/>
            <person name="Zahonova K."/>
            <person name="Pipaliya S."/>
            <person name="Dacks J."/>
            <person name="Roger A.J."/>
        </authorList>
    </citation>
    <scope>NUCLEOTIDE SEQUENCE</scope>
    <source>
        <strain evidence="2">Schooner1</strain>
    </source>
</reference>
<sequence length="257" mass="30978">MKWQMIKKKMKEKKKKRTKKKNKNTKEDQNKNQKKTKEPKKNKKEQKIGKEKEKRQKKYNYDQGPGKNIKAKTKNINLLHPRHIENTLYCLGGVRILSILFQARPERIFKCLISDFYQDYEIWFHIEFKLQKHLFESFLIYFEEKQVQCSKSEYANFLSLINFKKLIWCIPTLYNEENQKNSTKGKGGILTIDQIFEIRKIILGIIKLYLTETRNFFKFKQVISICLLLFQEKKKINDILQIIEEVITKTILFAKKL</sequence>
<gene>
    <name evidence="2" type="ORF">M0813_07339</name>
</gene>
<dbReference type="EMBL" id="JAOAOG010000317">
    <property type="protein sequence ID" value="KAJ6229751.1"/>
    <property type="molecule type" value="Genomic_DNA"/>
</dbReference>
<feature type="compositionally biased region" description="Basic residues" evidence="1">
    <location>
        <begin position="32"/>
        <end position="44"/>
    </location>
</feature>